<proteinExistence type="predicted"/>
<reference evidence="1 2" key="1">
    <citation type="submission" date="2020-04" db="EMBL/GenBank/DDBJ databases">
        <authorList>
            <person name="De Canck E."/>
        </authorList>
    </citation>
    <scope>NUCLEOTIDE SEQUENCE [LARGE SCALE GENOMIC DNA]</scope>
    <source>
        <strain evidence="1 2">LMG 28138</strain>
    </source>
</reference>
<dbReference type="Proteomes" id="UP000494115">
    <property type="component" value="Unassembled WGS sequence"/>
</dbReference>
<accession>A0A6S7BX25</accession>
<evidence type="ECO:0000313" key="1">
    <source>
        <dbReference type="EMBL" id="CAB3796377.1"/>
    </source>
</evidence>
<name>A0A6S7BX25_9BURK</name>
<organism evidence="1 2">
    <name type="scientific">Pararobbsia alpina</name>
    <dbReference type="NCBI Taxonomy" id="621374"/>
    <lineage>
        <taxon>Bacteria</taxon>
        <taxon>Pseudomonadati</taxon>
        <taxon>Pseudomonadota</taxon>
        <taxon>Betaproteobacteria</taxon>
        <taxon>Burkholderiales</taxon>
        <taxon>Burkholderiaceae</taxon>
        <taxon>Pararobbsia</taxon>
    </lineage>
</organism>
<protein>
    <submittedName>
        <fullName evidence="1">Uncharacterized protein</fullName>
    </submittedName>
</protein>
<sequence>MKPSLNSTVARLLKRLHYPLDVLLMCGHGYVAYPLSLRLIKEIVAERRICVDHSTVSGLRGLIVS</sequence>
<dbReference type="EMBL" id="CADIKM010000023">
    <property type="protein sequence ID" value="CAB3796377.1"/>
    <property type="molecule type" value="Genomic_DNA"/>
</dbReference>
<gene>
    <name evidence="1" type="ORF">LMG28138_04070</name>
</gene>
<dbReference type="AlphaFoldDB" id="A0A6S7BX25"/>
<evidence type="ECO:0000313" key="2">
    <source>
        <dbReference type="Proteomes" id="UP000494115"/>
    </source>
</evidence>
<keyword evidence="2" id="KW-1185">Reference proteome</keyword>